<dbReference type="InterPro" id="IPR029787">
    <property type="entry name" value="Nucleotide_cyclase"/>
</dbReference>
<evidence type="ECO:0000313" key="4">
    <source>
        <dbReference type="Proteomes" id="UP000006431"/>
    </source>
</evidence>
<protein>
    <submittedName>
        <fullName evidence="3">Diguanylate cyclase/phosphodiesterase (GGDEF &amp; EAL domains)</fullName>
    </submittedName>
</protein>
<feature type="domain" description="PAC" evidence="1">
    <location>
        <begin position="178"/>
        <end position="230"/>
    </location>
</feature>
<sequence>MIVEDIDTHENWQPYLALTQKANLHACWSEPIFSSSDEILGSFAIYNDHIKRPTDFELKLISSYAHLASVAIEKENNNKLFKEKEHQILEQIKKSNDILEDSLRLTNNIIDTVPVRIFWKDINGTYLGANKLFLEDAKLSSKDEIIGKNDFQMPWGETEAKLYRADDLEVMNSDISKINFEESQTNDKGETTVLLTSKIALKNANEDIIGVFGSYMDITKQRNTEDELREQKVILSHQAHHDALTGLPNRVLFNDRLEQAIEKAKRSNSKIALLFIDLDHFKEINDSLGHDVGDEILKTVTTRLNESKRDEDTLARLGGDEFTIILEDLHQVQDSSLIANKVLESLSKSMNVNDNVLYVSSSIGISIYPDDGVSTKDLLKFADSAMYKAKDEGRNNFQYYNSTLTELAFERVVMEASLRAALKNEEFIVYIKHKSMEIQIL</sequence>
<dbReference type="PROSITE" id="PS50887">
    <property type="entry name" value="GGDEF"/>
    <property type="match status" value="1"/>
</dbReference>
<dbReference type="InterPro" id="IPR029016">
    <property type="entry name" value="GAF-like_dom_sf"/>
</dbReference>
<dbReference type="NCBIfam" id="TIGR00254">
    <property type="entry name" value="GGDEF"/>
    <property type="match status" value="1"/>
</dbReference>
<dbReference type="HOGENOM" id="CLU_000445_11_4_7"/>
<dbReference type="GO" id="GO:0003824">
    <property type="term" value="F:catalytic activity"/>
    <property type="evidence" value="ECO:0007669"/>
    <property type="project" value="UniProtKB-ARBA"/>
</dbReference>
<dbReference type="eggNOG" id="COG5001">
    <property type="taxonomic scope" value="Bacteria"/>
</dbReference>
<feature type="domain" description="GGDEF" evidence="2">
    <location>
        <begin position="269"/>
        <end position="402"/>
    </location>
</feature>
<dbReference type="STRING" id="929558.SMGD1_0243"/>
<dbReference type="PROSITE" id="PS50113">
    <property type="entry name" value="PAC"/>
    <property type="match status" value="1"/>
</dbReference>
<dbReference type="Gene3D" id="3.30.70.270">
    <property type="match status" value="1"/>
</dbReference>
<dbReference type="RefSeq" id="WP_008340399.1">
    <property type="nucleotide sequence ID" value="NZ_AFRZ01000001.1"/>
</dbReference>
<evidence type="ECO:0000259" key="2">
    <source>
        <dbReference type="PROSITE" id="PS50887"/>
    </source>
</evidence>
<reference evidence="3 4" key="1">
    <citation type="journal article" date="2012" name="Proc. Natl. Acad. Sci. U.S.A.">
        <title>Genome and physiology of a model Epsilonproteobacterium responsible for sulfide detoxification in marine oxygen depletion zones.</title>
        <authorList>
            <person name="Grote J."/>
            <person name="Schott T."/>
            <person name="Bruckner C.G."/>
            <person name="Glockner F.O."/>
            <person name="Jost G."/>
            <person name="Teeling H."/>
            <person name="Labrenz M."/>
            <person name="Jurgens K."/>
        </authorList>
    </citation>
    <scope>NUCLEOTIDE SEQUENCE [LARGE SCALE GENOMIC DNA]</scope>
    <source>
        <strain evidence="3 4">GD1</strain>
    </source>
</reference>
<dbReference type="InterPro" id="IPR000160">
    <property type="entry name" value="GGDEF_dom"/>
</dbReference>
<organism evidence="3 4">
    <name type="scientific">Sulfurimonas gotlandica (strain DSM 19862 / JCM 16533 / GD1)</name>
    <dbReference type="NCBI Taxonomy" id="929558"/>
    <lineage>
        <taxon>Bacteria</taxon>
        <taxon>Pseudomonadati</taxon>
        <taxon>Campylobacterota</taxon>
        <taxon>Epsilonproteobacteria</taxon>
        <taxon>Campylobacterales</taxon>
        <taxon>Sulfurimonadaceae</taxon>
        <taxon>Sulfurimonas</taxon>
    </lineage>
</organism>
<dbReference type="CDD" id="cd01949">
    <property type="entry name" value="GGDEF"/>
    <property type="match status" value="1"/>
</dbReference>
<dbReference type="InterPro" id="IPR052163">
    <property type="entry name" value="DGC-Regulatory_Protein"/>
</dbReference>
<dbReference type="Pfam" id="PF08448">
    <property type="entry name" value="PAS_4"/>
    <property type="match status" value="1"/>
</dbReference>
<dbReference type="PANTHER" id="PTHR46663">
    <property type="entry name" value="DIGUANYLATE CYCLASE DGCT-RELATED"/>
    <property type="match status" value="1"/>
</dbReference>
<keyword evidence="4" id="KW-1185">Reference proteome</keyword>
<gene>
    <name evidence="3" type="ORF">SMGD1_0243</name>
</gene>
<proteinExistence type="predicted"/>
<dbReference type="AlphaFoldDB" id="H1FTJ4"/>
<dbReference type="Proteomes" id="UP000006431">
    <property type="component" value="Unassembled WGS sequence"/>
</dbReference>
<comment type="caution">
    <text evidence="3">The sequence shown here is derived from an EMBL/GenBank/DDBJ whole genome shotgun (WGS) entry which is preliminary data.</text>
</comment>
<accession>H1FTJ4</accession>
<dbReference type="SMART" id="SM00267">
    <property type="entry name" value="GGDEF"/>
    <property type="match status" value="1"/>
</dbReference>
<dbReference type="Gene3D" id="3.30.450.40">
    <property type="match status" value="1"/>
</dbReference>
<dbReference type="EMBL" id="AFRZ01000001">
    <property type="protein sequence ID" value="EHP28770.1"/>
    <property type="molecule type" value="Genomic_DNA"/>
</dbReference>
<dbReference type="PANTHER" id="PTHR46663:SF3">
    <property type="entry name" value="SLL0267 PROTEIN"/>
    <property type="match status" value="1"/>
</dbReference>
<evidence type="ECO:0000313" key="3">
    <source>
        <dbReference type="EMBL" id="EHP28770.1"/>
    </source>
</evidence>
<name>H1FTJ4_SULGG</name>
<dbReference type="Pfam" id="PF00990">
    <property type="entry name" value="GGDEF"/>
    <property type="match status" value="1"/>
</dbReference>
<dbReference type="Gene3D" id="3.30.450.20">
    <property type="entry name" value="PAS domain"/>
    <property type="match status" value="1"/>
</dbReference>
<dbReference type="FunFam" id="3.30.70.270:FF:000001">
    <property type="entry name" value="Diguanylate cyclase domain protein"/>
    <property type="match status" value="1"/>
</dbReference>
<dbReference type="InterPro" id="IPR013656">
    <property type="entry name" value="PAS_4"/>
</dbReference>
<evidence type="ECO:0000259" key="1">
    <source>
        <dbReference type="PROSITE" id="PS50113"/>
    </source>
</evidence>
<dbReference type="InterPro" id="IPR035965">
    <property type="entry name" value="PAS-like_dom_sf"/>
</dbReference>
<dbReference type="InterPro" id="IPR043128">
    <property type="entry name" value="Rev_trsase/Diguanyl_cyclase"/>
</dbReference>
<dbReference type="PATRIC" id="fig|929558.5.peg.243"/>
<dbReference type="InterPro" id="IPR000700">
    <property type="entry name" value="PAS-assoc_C"/>
</dbReference>
<dbReference type="SUPFAM" id="SSF55785">
    <property type="entry name" value="PYP-like sensor domain (PAS domain)"/>
    <property type="match status" value="1"/>
</dbReference>
<dbReference type="SUPFAM" id="SSF55781">
    <property type="entry name" value="GAF domain-like"/>
    <property type="match status" value="1"/>
</dbReference>
<dbReference type="SUPFAM" id="SSF55073">
    <property type="entry name" value="Nucleotide cyclase"/>
    <property type="match status" value="1"/>
</dbReference>